<reference evidence="5 6" key="1">
    <citation type="submission" date="2020-04" db="EMBL/GenBank/DDBJ databases">
        <authorList>
            <person name="Zhang R."/>
            <person name="Schippers A."/>
        </authorList>
    </citation>
    <scope>NUCLEOTIDE SEQUENCE [LARGE SCALE GENOMIC DNA]</scope>
    <source>
        <strain evidence="5 6">DSM 109850</strain>
    </source>
</reference>
<dbReference type="InterPro" id="IPR036291">
    <property type="entry name" value="NAD(P)-bd_dom_sf"/>
</dbReference>
<dbReference type="SUPFAM" id="SSF55347">
    <property type="entry name" value="Glyceraldehyde-3-phosphate dehydrogenase-like, C-terminal domain"/>
    <property type="match status" value="1"/>
</dbReference>
<evidence type="ECO:0000256" key="1">
    <source>
        <dbReference type="ARBA" id="ARBA00010928"/>
    </source>
</evidence>
<sequence>MVRWGILGSGWVVQNSFGPAMKSLSSGTIGMIGSRLGSRNGLARDLQVRAGTYEDVLDDSTIDAVYIALPNHLHEEWTVKALAAGKHVLAEKPLGLDAESVARMIESARAHNRYLWEAFAFPFREQMRMVQEILDEGAIGAVCHLQSVFYSSIADPNNIRWDATMGGGALYDVGCYPVHWAGYLLGEAHQARAFMVERRGVDVEVNGQVAFAGGTTLQFLAGLNRPYETSGQVLGTRGRLVLTNPYHPTPGDTIRVITPEGTREWAAAQGDMTFVRMVEQINATIMGDQPPRHLAAESALRTAQTLALLRQSSAVIHRI</sequence>
<dbReference type="Gene3D" id="3.40.50.720">
    <property type="entry name" value="NAD(P)-binding Rossmann-like Domain"/>
    <property type="match status" value="1"/>
</dbReference>
<dbReference type="PANTHER" id="PTHR22604">
    <property type="entry name" value="OXIDOREDUCTASES"/>
    <property type="match status" value="1"/>
</dbReference>
<dbReference type="Gene3D" id="3.30.360.10">
    <property type="entry name" value="Dihydrodipicolinate Reductase, domain 2"/>
    <property type="match status" value="1"/>
</dbReference>
<dbReference type="GO" id="GO:0016491">
    <property type="term" value="F:oxidoreductase activity"/>
    <property type="evidence" value="ECO:0007669"/>
    <property type="project" value="UniProtKB-KW"/>
</dbReference>
<organism evidence="5 6">
    <name type="scientific">Sulfobacillus harzensis</name>
    <dbReference type="NCBI Taxonomy" id="2729629"/>
    <lineage>
        <taxon>Bacteria</taxon>
        <taxon>Bacillati</taxon>
        <taxon>Bacillota</taxon>
        <taxon>Clostridia</taxon>
        <taxon>Eubacteriales</taxon>
        <taxon>Clostridiales Family XVII. Incertae Sedis</taxon>
        <taxon>Sulfobacillus</taxon>
    </lineage>
</organism>
<comment type="similarity">
    <text evidence="1">Belongs to the Gfo/Idh/MocA family.</text>
</comment>
<dbReference type="AlphaFoldDB" id="A0A7Y0L434"/>
<protein>
    <submittedName>
        <fullName evidence="5">Gfo/Idh/MocA family oxidoreductase</fullName>
    </submittedName>
</protein>
<feature type="domain" description="GFO/IDH/MocA-like oxidoreductase" evidence="4">
    <location>
        <begin position="128"/>
        <end position="240"/>
    </location>
</feature>
<dbReference type="Pfam" id="PF01408">
    <property type="entry name" value="GFO_IDH_MocA"/>
    <property type="match status" value="1"/>
</dbReference>
<dbReference type="Proteomes" id="UP000533476">
    <property type="component" value="Unassembled WGS sequence"/>
</dbReference>
<feature type="domain" description="Gfo/Idh/MocA-like oxidoreductase N-terminal" evidence="3">
    <location>
        <begin position="2"/>
        <end position="117"/>
    </location>
</feature>
<keyword evidence="2" id="KW-0560">Oxidoreductase</keyword>
<dbReference type="Pfam" id="PF22725">
    <property type="entry name" value="GFO_IDH_MocA_C3"/>
    <property type="match status" value="1"/>
</dbReference>
<dbReference type="RefSeq" id="WP_169099271.1">
    <property type="nucleotide sequence ID" value="NZ_JABBVZ010000029.1"/>
</dbReference>
<dbReference type="InterPro" id="IPR050984">
    <property type="entry name" value="Gfo/Idh/MocA_domain"/>
</dbReference>
<dbReference type="EMBL" id="JABBVZ010000029">
    <property type="protein sequence ID" value="NMP22708.1"/>
    <property type="molecule type" value="Genomic_DNA"/>
</dbReference>
<evidence type="ECO:0000313" key="6">
    <source>
        <dbReference type="Proteomes" id="UP000533476"/>
    </source>
</evidence>
<evidence type="ECO:0000259" key="4">
    <source>
        <dbReference type="Pfam" id="PF22725"/>
    </source>
</evidence>
<accession>A0A7Y0L434</accession>
<proteinExistence type="inferred from homology"/>
<evidence type="ECO:0000259" key="3">
    <source>
        <dbReference type="Pfam" id="PF01408"/>
    </source>
</evidence>
<keyword evidence="6" id="KW-1185">Reference proteome</keyword>
<dbReference type="SUPFAM" id="SSF51735">
    <property type="entry name" value="NAD(P)-binding Rossmann-fold domains"/>
    <property type="match status" value="1"/>
</dbReference>
<dbReference type="InterPro" id="IPR000683">
    <property type="entry name" value="Gfo/Idh/MocA-like_OxRdtase_N"/>
</dbReference>
<name>A0A7Y0L434_9FIRM</name>
<comment type="caution">
    <text evidence="5">The sequence shown here is derived from an EMBL/GenBank/DDBJ whole genome shotgun (WGS) entry which is preliminary data.</text>
</comment>
<gene>
    <name evidence="5" type="ORF">HIJ39_10135</name>
</gene>
<dbReference type="GO" id="GO:0000166">
    <property type="term" value="F:nucleotide binding"/>
    <property type="evidence" value="ECO:0007669"/>
    <property type="project" value="InterPro"/>
</dbReference>
<dbReference type="InterPro" id="IPR055170">
    <property type="entry name" value="GFO_IDH_MocA-like_dom"/>
</dbReference>
<dbReference type="PANTHER" id="PTHR22604:SF105">
    <property type="entry name" value="TRANS-1,2-DIHYDROBENZENE-1,2-DIOL DEHYDROGENASE"/>
    <property type="match status" value="1"/>
</dbReference>
<evidence type="ECO:0000256" key="2">
    <source>
        <dbReference type="ARBA" id="ARBA00023002"/>
    </source>
</evidence>
<evidence type="ECO:0000313" key="5">
    <source>
        <dbReference type="EMBL" id="NMP22708.1"/>
    </source>
</evidence>